<keyword evidence="1" id="KW-1133">Transmembrane helix</keyword>
<reference evidence="2" key="1">
    <citation type="journal article" date="2014" name="Int. J. Syst. Evol. Microbiol.">
        <title>Complete genome sequence of Corynebacterium casei LMG S-19264T (=DSM 44701T), isolated from a smear-ripened cheese.</title>
        <authorList>
            <consortium name="US DOE Joint Genome Institute (JGI-PGF)"/>
            <person name="Walter F."/>
            <person name="Albersmeier A."/>
            <person name="Kalinowski J."/>
            <person name="Ruckert C."/>
        </authorList>
    </citation>
    <scope>NUCLEOTIDE SEQUENCE</scope>
    <source>
        <strain evidence="2">CCM 8711</strain>
    </source>
</reference>
<keyword evidence="1" id="KW-0472">Membrane</keyword>
<dbReference type="AlphaFoldDB" id="A0A917JBH9"/>
<proteinExistence type="predicted"/>
<evidence type="ECO:0008006" key="4">
    <source>
        <dbReference type="Google" id="ProtNLM"/>
    </source>
</evidence>
<comment type="caution">
    <text evidence="2">The sequence shown here is derived from an EMBL/GenBank/DDBJ whole genome shotgun (WGS) entry which is preliminary data.</text>
</comment>
<evidence type="ECO:0000313" key="2">
    <source>
        <dbReference type="EMBL" id="GGI52171.1"/>
    </source>
</evidence>
<evidence type="ECO:0000256" key="1">
    <source>
        <dbReference type="SAM" id="Phobius"/>
    </source>
</evidence>
<dbReference type="RefSeq" id="WP_188418288.1">
    <property type="nucleotide sequence ID" value="NZ_BMDO01000011.1"/>
</dbReference>
<evidence type="ECO:0000313" key="3">
    <source>
        <dbReference type="Proteomes" id="UP000662074"/>
    </source>
</evidence>
<accession>A0A917JBH9</accession>
<protein>
    <recommendedName>
        <fullName evidence="4">Tetratricopeptide repeat protein</fullName>
    </recommendedName>
</protein>
<keyword evidence="3" id="KW-1185">Reference proteome</keyword>
<organism evidence="2 3">
    <name type="scientific">Mucilaginibacter galii</name>
    <dbReference type="NCBI Taxonomy" id="2005073"/>
    <lineage>
        <taxon>Bacteria</taxon>
        <taxon>Pseudomonadati</taxon>
        <taxon>Bacteroidota</taxon>
        <taxon>Sphingobacteriia</taxon>
        <taxon>Sphingobacteriales</taxon>
        <taxon>Sphingobacteriaceae</taxon>
        <taxon>Mucilaginibacter</taxon>
    </lineage>
</organism>
<sequence>MNATTNKPSAKRRAWLTAIVLAFILLAALGFYFGNRWLSGKAQHELGMYYYNKATKSHFWGGSPETDMEELGKAAAYFEQANAKGYHTKAAYLNMAQYYQGTSNYKQEAAAYTGLLKLYPDSSNYYYYRAGCRQSMKDYQGALQDYNEALKHPGLLTYLKDTYYMRGAVKYILNPKDSTAAETDRKLAAKYNEYGTDTSPYKIFWKEADR</sequence>
<dbReference type="Gene3D" id="1.25.40.10">
    <property type="entry name" value="Tetratricopeptide repeat domain"/>
    <property type="match status" value="1"/>
</dbReference>
<feature type="transmembrane region" description="Helical" evidence="1">
    <location>
        <begin position="14"/>
        <end position="34"/>
    </location>
</feature>
<keyword evidence="1" id="KW-0812">Transmembrane</keyword>
<reference evidence="2" key="2">
    <citation type="submission" date="2020-09" db="EMBL/GenBank/DDBJ databases">
        <authorList>
            <person name="Sun Q."/>
            <person name="Sedlacek I."/>
        </authorList>
    </citation>
    <scope>NUCLEOTIDE SEQUENCE</scope>
    <source>
        <strain evidence="2">CCM 8711</strain>
    </source>
</reference>
<dbReference type="EMBL" id="BMDO01000011">
    <property type="protein sequence ID" value="GGI52171.1"/>
    <property type="molecule type" value="Genomic_DNA"/>
</dbReference>
<dbReference type="InterPro" id="IPR011990">
    <property type="entry name" value="TPR-like_helical_dom_sf"/>
</dbReference>
<name>A0A917JBH9_9SPHI</name>
<dbReference type="Proteomes" id="UP000662074">
    <property type="component" value="Unassembled WGS sequence"/>
</dbReference>
<dbReference type="SUPFAM" id="SSF48452">
    <property type="entry name" value="TPR-like"/>
    <property type="match status" value="1"/>
</dbReference>
<gene>
    <name evidence="2" type="ORF">GCM10011425_33830</name>
</gene>